<evidence type="ECO:0000313" key="2">
    <source>
        <dbReference type="EMBL" id="KAJ8475798.1"/>
    </source>
</evidence>
<protein>
    <submittedName>
        <fullName evidence="2">Uncharacterized protein</fullName>
    </submittedName>
</protein>
<dbReference type="Proteomes" id="UP001222027">
    <property type="component" value="Unassembled WGS sequence"/>
</dbReference>
<name>A0AAV8QMY9_ENSVE</name>
<dbReference type="EMBL" id="JAQQAF010000006">
    <property type="protein sequence ID" value="KAJ8475798.1"/>
    <property type="molecule type" value="Genomic_DNA"/>
</dbReference>
<accession>A0AAV8QMY9</accession>
<reference evidence="2 3" key="1">
    <citation type="submission" date="2022-12" db="EMBL/GenBank/DDBJ databases">
        <title>Chromosome-scale assembly of the Ensete ventricosum genome.</title>
        <authorList>
            <person name="Dussert Y."/>
            <person name="Stocks J."/>
            <person name="Wendawek A."/>
            <person name="Woldeyes F."/>
            <person name="Nichols R.A."/>
            <person name="Borrell J.S."/>
        </authorList>
    </citation>
    <scope>NUCLEOTIDE SEQUENCE [LARGE SCALE GENOMIC DNA]</scope>
    <source>
        <strain evidence="3">cv. Maze</strain>
        <tissue evidence="2">Seeds</tissue>
    </source>
</reference>
<organism evidence="2 3">
    <name type="scientific">Ensete ventricosum</name>
    <name type="common">Abyssinian banana</name>
    <name type="synonym">Musa ensete</name>
    <dbReference type="NCBI Taxonomy" id="4639"/>
    <lineage>
        <taxon>Eukaryota</taxon>
        <taxon>Viridiplantae</taxon>
        <taxon>Streptophyta</taxon>
        <taxon>Embryophyta</taxon>
        <taxon>Tracheophyta</taxon>
        <taxon>Spermatophyta</taxon>
        <taxon>Magnoliopsida</taxon>
        <taxon>Liliopsida</taxon>
        <taxon>Zingiberales</taxon>
        <taxon>Musaceae</taxon>
        <taxon>Ensete</taxon>
    </lineage>
</organism>
<keyword evidence="3" id="KW-1185">Reference proteome</keyword>
<dbReference type="AlphaFoldDB" id="A0AAV8QMY9"/>
<sequence length="142" mass="16774">MPRRFPSREFADWGSTGFIRWEELDEEDEAVPIPLRLEQQTPNPFEPRKTQSLYSEKGMMGPKTETWDCFLSARHNRQQKWTACARLRSGWGVVLIQRPRLFLAVERNRRMRITTPAVTRNATWEPTGLTMPRIEMPRLELC</sequence>
<evidence type="ECO:0000256" key="1">
    <source>
        <dbReference type="SAM" id="MobiDB-lite"/>
    </source>
</evidence>
<comment type="caution">
    <text evidence="2">The sequence shown here is derived from an EMBL/GenBank/DDBJ whole genome shotgun (WGS) entry which is preliminary data.</text>
</comment>
<proteinExistence type="predicted"/>
<gene>
    <name evidence="2" type="ORF">OPV22_019525</name>
</gene>
<feature type="region of interest" description="Disordered" evidence="1">
    <location>
        <begin position="33"/>
        <end position="61"/>
    </location>
</feature>
<evidence type="ECO:0000313" key="3">
    <source>
        <dbReference type="Proteomes" id="UP001222027"/>
    </source>
</evidence>